<sequence length="190" mass="21133">MTMPYLSIIVTSFIALSTKISPVLSLSAGKYTISVRPNGLNPSLLYSEYGVNEEIQVGPFEDRQTQQALWSVIPDPQNENNVRFENVQFHCAPYVGSRSTNSFSSIPTIICGDLHSVSEEFKLTQISNKAGTYYIDTIAREPPRRMFVECYNELVNGSCTSNVTLTLSGSPLPELDLFPFTTEFTFTPVP</sequence>
<gene>
    <name evidence="1" type="ORF">RhiXN_07902</name>
</gene>
<protein>
    <submittedName>
        <fullName evidence="1">Uncharacterized protein</fullName>
    </submittedName>
</protein>
<dbReference type="AlphaFoldDB" id="A0A8H8P2R1"/>
<dbReference type="GeneID" id="67030181"/>
<accession>A0A8H8P2R1</accession>
<dbReference type="KEGG" id="rsx:RhiXN_07902"/>
<dbReference type="RefSeq" id="XP_043183103.1">
    <property type="nucleotide sequence ID" value="XM_043327718.1"/>
</dbReference>
<evidence type="ECO:0000313" key="1">
    <source>
        <dbReference type="EMBL" id="QRW22866.1"/>
    </source>
</evidence>
<evidence type="ECO:0000313" key="2">
    <source>
        <dbReference type="Proteomes" id="UP000650533"/>
    </source>
</evidence>
<dbReference type="EMBL" id="CP059666">
    <property type="protein sequence ID" value="QRW22866.1"/>
    <property type="molecule type" value="Genomic_DNA"/>
</dbReference>
<proteinExistence type="predicted"/>
<reference evidence="1" key="1">
    <citation type="submission" date="2020-05" db="EMBL/GenBank/DDBJ databases">
        <title>Evolutionary and genomic comparisons of hybrid uninucleate and nonhybrid Rhizoctonia fungi.</title>
        <authorList>
            <person name="Li C."/>
            <person name="Chen X."/>
        </authorList>
    </citation>
    <scope>NUCLEOTIDE SEQUENCE</scope>
    <source>
        <strain evidence="1">AG-1 IA</strain>
    </source>
</reference>
<name>A0A8H8P2R1_9AGAM</name>
<dbReference type="Proteomes" id="UP000650533">
    <property type="component" value="Chromosome 9"/>
</dbReference>
<organism evidence="1 2">
    <name type="scientific">Rhizoctonia solani</name>
    <dbReference type="NCBI Taxonomy" id="456999"/>
    <lineage>
        <taxon>Eukaryota</taxon>
        <taxon>Fungi</taxon>
        <taxon>Dikarya</taxon>
        <taxon>Basidiomycota</taxon>
        <taxon>Agaricomycotina</taxon>
        <taxon>Agaricomycetes</taxon>
        <taxon>Cantharellales</taxon>
        <taxon>Ceratobasidiaceae</taxon>
        <taxon>Rhizoctonia</taxon>
    </lineage>
</organism>